<protein>
    <submittedName>
        <fullName evidence="1">Uncharacterized protein</fullName>
    </submittedName>
</protein>
<sequence>MKEVLQASSVRINPAHSPPLFRLADRYPRCAARGAPPRPATVAPPWLPEFVS</sequence>
<proteinExistence type="predicted"/>
<evidence type="ECO:0000313" key="1">
    <source>
        <dbReference type="EMBL" id="JAD26722.1"/>
    </source>
</evidence>
<dbReference type="EMBL" id="GBRH01271173">
    <property type="protein sequence ID" value="JAD26722.1"/>
    <property type="molecule type" value="Transcribed_RNA"/>
</dbReference>
<name>A0A0A8YVT6_ARUDO</name>
<reference evidence="1" key="2">
    <citation type="journal article" date="2015" name="Data Brief">
        <title>Shoot transcriptome of the giant reed, Arundo donax.</title>
        <authorList>
            <person name="Barrero R.A."/>
            <person name="Guerrero F.D."/>
            <person name="Moolhuijzen P."/>
            <person name="Goolsby J.A."/>
            <person name="Tidwell J."/>
            <person name="Bellgard S.E."/>
            <person name="Bellgard M.I."/>
        </authorList>
    </citation>
    <scope>NUCLEOTIDE SEQUENCE</scope>
    <source>
        <tissue evidence="1">Shoot tissue taken approximately 20 cm above the soil surface</tissue>
    </source>
</reference>
<organism evidence="1">
    <name type="scientific">Arundo donax</name>
    <name type="common">Giant reed</name>
    <name type="synonym">Donax arundinaceus</name>
    <dbReference type="NCBI Taxonomy" id="35708"/>
    <lineage>
        <taxon>Eukaryota</taxon>
        <taxon>Viridiplantae</taxon>
        <taxon>Streptophyta</taxon>
        <taxon>Embryophyta</taxon>
        <taxon>Tracheophyta</taxon>
        <taxon>Spermatophyta</taxon>
        <taxon>Magnoliopsida</taxon>
        <taxon>Liliopsida</taxon>
        <taxon>Poales</taxon>
        <taxon>Poaceae</taxon>
        <taxon>PACMAD clade</taxon>
        <taxon>Arundinoideae</taxon>
        <taxon>Arundineae</taxon>
        <taxon>Arundo</taxon>
    </lineage>
</organism>
<accession>A0A0A8YVT6</accession>
<reference evidence="1" key="1">
    <citation type="submission" date="2014-09" db="EMBL/GenBank/DDBJ databases">
        <authorList>
            <person name="Magalhaes I.L.F."/>
            <person name="Oliveira U."/>
            <person name="Santos F.R."/>
            <person name="Vidigal T.H.D.A."/>
            <person name="Brescovit A.D."/>
            <person name="Santos A.J."/>
        </authorList>
    </citation>
    <scope>NUCLEOTIDE SEQUENCE</scope>
    <source>
        <tissue evidence="1">Shoot tissue taken approximately 20 cm above the soil surface</tissue>
    </source>
</reference>
<dbReference type="AlphaFoldDB" id="A0A0A8YVT6"/>